<keyword evidence="1" id="KW-0653">Protein transport</keyword>
<dbReference type="GO" id="GO:0005737">
    <property type="term" value="C:cytoplasm"/>
    <property type="evidence" value="ECO:0007669"/>
    <property type="project" value="UniProtKB-SubCell"/>
</dbReference>
<dbReference type="GO" id="GO:0005634">
    <property type="term" value="C:nucleus"/>
    <property type="evidence" value="ECO:0007669"/>
    <property type="project" value="UniProtKB-SubCell"/>
</dbReference>
<evidence type="ECO:0000259" key="2">
    <source>
        <dbReference type="PROSITE" id="PS50177"/>
    </source>
</evidence>
<dbReference type="AlphaFoldDB" id="A0A1D1Y730"/>
<dbReference type="InterPro" id="IPR045875">
    <property type="entry name" value="NTF2"/>
</dbReference>
<dbReference type="Pfam" id="PF02136">
    <property type="entry name" value="NTF2"/>
    <property type="match status" value="1"/>
</dbReference>
<evidence type="ECO:0000256" key="1">
    <source>
        <dbReference type="RuleBase" id="RU369002"/>
    </source>
</evidence>
<organism evidence="3">
    <name type="scientific">Anthurium amnicola</name>
    <dbReference type="NCBI Taxonomy" id="1678845"/>
    <lineage>
        <taxon>Eukaryota</taxon>
        <taxon>Viridiplantae</taxon>
        <taxon>Streptophyta</taxon>
        <taxon>Embryophyta</taxon>
        <taxon>Tracheophyta</taxon>
        <taxon>Spermatophyta</taxon>
        <taxon>Magnoliopsida</taxon>
        <taxon>Liliopsida</taxon>
        <taxon>Araceae</taxon>
        <taxon>Pothoideae</taxon>
        <taxon>Potheae</taxon>
        <taxon>Anthurium</taxon>
    </lineage>
</organism>
<keyword evidence="1" id="KW-0813">Transport</keyword>
<dbReference type="GO" id="GO:0015031">
    <property type="term" value="P:protein transport"/>
    <property type="evidence" value="ECO:0007669"/>
    <property type="project" value="UniProtKB-KW"/>
</dbReference>
<reference evidence="3" key="1">
    <citation type="submission" date="2015-07" db="EMBL/GenBank/DDBJ databases">
        <title>Transcriptome Assembly of Anthurium amnicola.</title>
        <authorList>
            <person name="Suzuki J."/>
        </authorList>
    </citation>
    <scope>NUCLEOTIDE SEQUENCE</scope>
</reference>
<dbReference type="SUPFAM" id="SSF54427">
    <property type="entry name" value="NTF2-like"/>
    <property type="match status" value="1"/>
</dbReference>
<dbReference type="PANTHER" id="PTHR12612">
    <property type="entry name" value="NUCLEAR TRANSPORT FACTOR 2"/>
    <property type="match status" value="1"/>
</dbReference>
<evidence type="ECO:0000313" key="3">
    <source>
        <dbReference type="EMBL" id="JAT50453.1"/>
    </source>
</evidence>
<dbReference type="InterPro" id="IPR002075">
    <property type="entry name" value="NTF2_dom"/>
</dbReference>
<accession>A0A1D1Y730</accession>
<comment type="subcellular location">
    <subcellularLocation>
        <location evidence="1">Cytoplasm</location>
    </subcellularLocation>
    <subcellularLocation>
        <location evidence="1">Nucleus</location>
    </subcellularLocation>
</comment>
<dbReference type="Gene3D" id="3.10.450.50">
    <property type="match status" value="1"/>
</dbReference>
<proteinExistence type="predicted"/>
<dbReference type="GO" id="GO:0006913">
    <property type="term" value="P:nucleocytoplasmic transport"/>
    <property type="evidence" value="ECO:0007669"/>
    <property type="project" value="UniProtKB-UniRule"/>
</dbReference>
<name>A0A1D1Y730_9ARAE</name>
<keyword evidence="1" id="KW-0539">Nucleus</keyword>
<dbReference type="InterPro" id="IPR018222">
    <property type="entry name" value="Nuclear_transport_factor_2_euk"/>
</dbReference>
<protein>
    <recommendedName>
        <fullName evidence="1">NTF2-related export protein</fullName>
    </recommendedName>
</protein>
<dbReference type="EMBL" id="GDJX01017483">
    <property type="protein sequence ID" value="JAT50453.1"/>
    <property type="molecule type" value="Transcribed_RNA"/>
</dbReference>
<dbReference type="GO" id="GO:0051028">
    <property type="term" value="P:mRNA transport"/>
    <property type="evidence" value="ECO:0007669"/>
    <property type="project" value="UniProtKB-UniRule"/>
</dbReference>
<comment type="function">
    <text evidence="1">Has a role in nuclear-cytoplasmic transport of proteins and mRNAs.</text>
</comment>
<feature type="domain" description="NTF2" evidence="2">
    <location>
        <begin position="16"/>
        <end position="140"/>
    </location>
</feature>
<keyword evidence="1" id="KW-0963">Cytoplasm</keyword>
<dbReference type="PROSITE" id="PS50177">
    <property type="entry name" value="NTF2_DOMAIN"/>
    <property type="match status" value="1"/>
</dbReference>
<gene>
    <name evidence="3" type="primary">NTF2_5</name>
    <name evidence="3" type="ORF">g.9872</name>
</gene>
<sequence length="143" mass="16307">MSAQGNVNAFAHYPLIASAFVADFYNKMSRNRAEVVNLYHPEAMMTYEGEEYFRRDKVSEKLAKLQFSSCEFRAQTFDAHPVSANQIFVMITGMLLVDGETNPTRFAQFLTLEVYDFVPPRSEAELGVVSALIRNDIFRLNYG</sequence>
<dbReference type="InterPro" id="IPR032710">
    <property type="entry name" value="NTF2-like_dom_sf"/>
</dbReference>